<keyword evidence="9" id="KW-1185">Reference proteome</keyword>
<evidence type="ECO:0000256" key="7">
    <source>
        <dbReference type="HAMAP-Rule" id="MF_02065"/>
    </source>
</evidence>
<dbReference type="NCBIfam" id="TIGR00247">
    <property type="entry name" value="endolytic transglycosylase MltG"/>
    <property type="match status" value="1"/>
</dbReference>
<organism evidence="8 9">
    <name type="scientific">Paenibacillus sedimenti</name>
    <dbReference type="NCBI Taxonomy" id="2770274"/>
    <lineage>
        <taxon>Bacteria</taxon>
        <taxon>Bacillati</taxon>
        <taxon>Bacillota</taxon>
        <taxon>Bacilli</taxon>
        <taxon>Bacillales</taxon>
        <taxon>Paenibacillaceae</taxon>
        <taxon>Paenibacillus</taxon>
    </lineage>
</organism>
<sequence>MLDHLNGADKPKRSKLKLIWLIIGLLLLVIIGFVSGVGLYIANALQPMPASEQDARVSIPQGAGSGDIAKELEAKGLIKNSSIFTYYLKVKKQGSRFQAGEYSMKPGMTFDEMIEKLNKGETVKEEVIRVTIPEGYTIEQIADKLGDQTPWKADVFLQLADAQSQFKSDAIGTLPDNKNIKHRLEGYLFPETYEFKKGSTEQQFIERTIQELDKKLATLPSDWQDKLQARGLTVHQMLTIASLIEREVVVDDERALVSGVINNRLTKNMPLQIDATVQYLFGKPKERLLEKDLQIQSPYNTYLNPGLPPGPIASPSLASIKAAVYPEETKYLFYVTKKDGTKGHLFAETFDEHKKNIAASKKAAN</sequence>
<keyword evidence="2 7" id="KW-0812">Transmembrane</keyword>
<comment type="catalytic activity">
    <reaction evidence="7">
        <text>a peptidoglycan chain = a peptidoglycan chain with N-acetyl-1,6-anhydromuramyl-[peptide] at the reducing end + a peptidoglycan chain with N-acetylglucosamine at the non-reducing end.</text>
        <dbReference type="EC" id="4.2.2.29"/>
    </reaction>
</comment>
<keyword evidence="3 7" id="KW-1133">Transmembrane helix</keyword>
<dbReference type="InterPro" id="IPR003770">
    <property type="entry name" value="MLTG-like"/>
</dbReference>
<dbReference type="RefSeq" id="WP_188175717.1">
    <property type="nucleotide sequence ID" value="NZ_JACVVD010000005.1"/>
</dbReference>
<dbReference type="GO" id="GO:0005886">
    <property type="term" value="C:plasma membrane"/>
    <property type="evidence" value="ECO:0007669"/>
    <property type="project" value="UniProtKB-SubCell"/>
</dbReference>
<keyword evidence="4 7" id="KW-0472">Membrane</keyword>
<comment type="function">
    <text evidence="7">Functions as a peptidoglycan terminase that cleaves nascent peptidoglycan strands endolytically to terminate their elongation.</text>
</comment>
<dbReference type="HAMAP" id="MF_02065">
    <property type="entry name" value="MltG"/>
    <property type="match status" value="1"/>
</dbReference>
<dbReference type="GO" id="GO:0009252">
    <property type="term" value="P:peptidoglycan biosynthetic process"/>
    <property type="evidence" value="ECO:0007669"/>
    <property type="project" value="UniProtKB-UniRule"/>
</dbReference>
<evidence type="ECO:0000256" key="5">
    <source>
        <dbReference type="ARBA" id="ARBA00023239"/>
    </source>
</evidence>
<accession>A0A926KT51</accession>
<evidence type="ECO:0000256" key="1">
    <source>
        <dbReference type="ARBA" id="ARBA00022475"/>
    </source>
</evidence>
<dbReference type="Gene3D" id="3.30.160.60">
    <property type="entry name" value="Classic Zinc Finger"/>
    <property type="match status" value="1"/>
</dbReference>
<evidence type="ECO:0000256" key="4">
    <source>
        <dbReference type="ARBA" id="ARBA00023136"/>
    </source>
</evidence>
<keyword evidence="5 7" id="KW-0456">Lyase</keyword>
<gene>
    <name evidence="7 8" type="primary">mltG</name>
    <name evidence="8" type="ORF">ICC18_16665</name>
</gene>
<keyword evidence="6 7" id="KW-0961">Cell wall biogenesis/degradation</keyword>
<dbReference type="EMBL" id="JACVVD010000005">
    <property type="protein sequence ID" value="MBD0381758.1"/>
    <property type="molecule type" value="Genomic_DNA"/>
</dbReference>
<evidence type="ECO:0000313" key="9">
    <source>
        <dbReference type="Proteomes" id="UP000650466"/>
    </source>
</evidence>
<reference evidence="8" key="1">
    <citation type="submission" date="2020-09" db="EMBL/GenBank/DDBJ databases">
        <title>Draft Genome Sequence of Paenibacillus sp. WST5.</title>
        <authorList>
            <person name="Bao Z."/>
        </authorList>
    </citation>
    <scope>NUCLEOTIDE SEQUENCE</scope>
    <source>
        <strain evidence="8">WST5</strain>
    </source>
</reference>
<evidence type="ECO:0000313" key="8">
    <source>
        <dbReference type="EMBL" id="MBD0381758.1"/>
    </source>
</evidence>
<dbReference type="PANTHER" id="PTHR30518">
    <property type="entry name" value="ENDOLYTIC MUREIN TRANSGLYCOSYLASE"/>
    <property type="match status" value="1"/>
</dbReference>
<evidence type="ECO:0000256" key="2">
    <source>
        <dbReference type="ARBA" id="ARBA00022692"/>
    </source>
</evidence>
<dbReference type="PANTHER" id="PTHR30518:SF2">
    <property type="entry name" value="ENDOLYTIC MUREIN TRANSGLYCOSYLASE"/>
    <property type="match status" value="1"/>
</dbReference>
<evidence type="ECO:0000256" key="6">
    <source>
        <dbReference type="ARBA" id="ARBA00023316"/>
    </source>
</evidence>
<protein>
    <recommendedName>
        <fullName evidence="7">Endolytic murein transglycosylase</fullName>
        <ecNumber evidence="7">4.2.2.29</ecNumber>
    </recommendedName>
    <alternativeName>
        <fullName evidence="7">Peptidoglycan lytic transglycosylase</fullName>
    </alternativeName>
    <alternativeName>
        <fullName evidence="7">Peptidoglycan polymerization terminase</fullName>
    </alternativeName>
</protein>
<comment type="subcellular location">
    <subcellularLocation>
        <location evidence="7">Cell membrane</location>
        <topology evidence="7">Single-pass membrane protein</topology>
    </subcellularLocation>
</comment>
<evidence type="ECO:0000256" key="3">
    <source>
        <dbReference type="ARBA" id="ARBA00022989"/>
    </source>
</evidence>
<feature type="site" description="Important for catalytic activity" evidence="7">
    <location>
        <position position="247"/>
    </location>
</feature>
<dbReference type="CDD" id="cd08010">
    <property type="entry name" value="MltG_like"/>
    <property type="match status" value="1"/>
</dbReference>
<comment type="similarity">
    <text evidence="7">Belongs to the transglycosylase MltG family.</text>
</comment>
<dbReference type="GO" id="GO:0008932">
    <property type="term" value="F:lytic endotransglycosylase activity"/>
    <property type="evidence" value="ECO:0007669"/>
    <property type="project" value="UniProtKB-UniRule"/>
</dbReference>
<keyword evidence="1 7" id="KW-1003">Cell membrane</keyword>
<feature type="transmembrane region" description="Helical" evidence="7">
    <location>
        <begin position="18"/>
        <end position="42"/>
    </location>
</feature>
<comment type="caution">
    <text evidence="8">The sequence shown here is derived from an EMBL/GenBank/DDBJ whole genome shotgun (WGS) entry which is preliminary data.</text>
</comment>
<dbReference type="Pfam" id="PF02618">
    <property type="entry name" value="YceG"/>
    <property type="match status" value="1"/>
</dbReference>
<proteinExistence type="inferred from homology"/>
<dbReference type="AlphaFoldDB" id="A0A926KT51"/>
<name>A0A926KT51_9BACL</name>
<dbReference type="EC" id="4.2.2.29" evidence="7"/>
<dbReference type="Gene3D" id="3.30.1490.480">
    <property type="entry name" value="Endolytic murein transglycosylase"/>
    <property type="match status" value="1"/>
</dbReference>
<dbReference type="Proteomes" id="UP000650466">
    <property type="component" value="Unassembled WGS sequence"/>
</dbReference>
<dbReference type="GO" id="GO:0071555">
    <property type="term" value="P:cell wall organization"/>
    <property type="evidence" value="ECO:0007669"/>
    <property type="project" value="UniProtKB-KW"/>
</dbReference>